<keyword evidence="1" id="KW-0444">Lipid biosynthesis</keyword>
<dbReference type="PANTHER" id="PTHR43378">
    <property type="entry name" value="UDP-3-O-ACYLGLUCOSAMINE N-ACYLTRANSFERASE"/>
    <property type="match status" value="1"/>
</dbReference>
<dbReference type="EMBL" id="LAZR01005351">
    <property type="protein sequence ID" value="KKN00650.1"/>
    <property type="molecule type" value="Genomic_DNA"/>
</dbReference>
<keyword evidence="3" id="KW-0808">Transferase</keyword>
<sequence length="308" mass="33366">MHYVLCPLETVRVLDLLALHNVPILETQGNCDVVISGKDYIKSLEISTLGTLSFCYQNPHMQNSISRNNATAIIADISLKDSLSLKSSQQLHIFVEDAHKTFVTFIRKLVTVVHPTFLNAEDIPTSCYIGPNVIIERGVKIGENVQLVGNIYIYRNVQIGNSVIIKPGSVIGGQGFGFTLEEGGVQQHFPHIGGVIIEDNVRIGANVCIDCGSIGNTILYRGCRIDNLCHIAHNVEVGENTCVVAVCMIAGSVKIGNNTWIGPGSSVLQQLSIGDDVMIGMHSCVLRNVSNNKLVYGVPAHANEKHKG</sequence>
<dbReference type="InterPro" id="IPR001451">
    <property type="entry name" value="Hexapep"/>
</dbReference>
<dbReference type="InterPro" id="IPR018357">
    <property type="entry name" value="Hexapep_transf_CS"/>
</dbReference>
<accession>A0A0F9LZW3</accession>
<keyword evidence="5" id="KW-0012">Acyltransferase</keyword>
<dbReference type="PROSITE" id="PS00101">
    <property type="entry name" value="HEXAPEP_TRANSFERASES"/>
    <property type="match status" value="1"/>
</dbReference>
<dbReference type="SUPFAM" id="SSF51161">
    <property type="entry name" value="Trimeric LpxA-like enzymes"/>
    <property type="match status" value="1"/>
</dbReference>
<dbReference type="InterPro" id="IPR011004">
    <property type="entry name" value="Trimer_LpxA-like_sf"/>
</dbReference>
<dbReference type="InterPro" id="IPR007691">
    <property type="entry name" value="LpxD"/>
</dbReference>
<evidence type="ECO:0000313" key="6">
    <source>
        <dbReference type="EMBL" id="KKN00650.1"/>
    </source>
</evidence>
<dbReference type="GO" id="GO:0016020">
    <property type="term" value="C:membrane"/>
    <property type="evidence" value="ECO:0007669"/>
    <property type="project" value="GOC"/>
</dbReference>
<name>A0A0F9LZW3_9ZZZZ</name>
<organism evidence="6">
    <name type="scientific">marine sediment metagenome</name>
    <dbReference type="NCBI Taxonomy" id="412755"/>
    <lineage>
        <taxon>unclassified sequences</taxon>
        <taxon>metagenomes</taxon>
        <taxon>ecological metagenomes</taxon>
    </lineage>
</organism>
<dbReference type="Pfam" id="PF00132">
    <property type="entry name" value="Hexapep"/>
    <property type="match status" value="1"/>
</dbReference>
<comment type="caution">
    <text evidence="6">The sequence shown here is derived from an EMBL/GenBank/DDBJ whole genome shotgun (WGS) entry which is preliminary data.</text>
</comment>
<dbReference type="CDD" id="cd03352">
    <property type="entry name" value="LbH_LpxD"/>
    <property type="match status" value="1"/>
</dbReference>
<dbReference type="Pfam" id="PF14602">
    <property type="entry name" value="Hexapep_2"/>
    <property type="match status" value="2"/>
</dbReference>
<dbReference type="GO" id="GO:0016410">
    <property type="term" value="F:N-acyltransferase activity"/>
    <property type="evidence" value="ECO:0007669"/>
    <property type="project" value="InterPro"/>
</dbReference>
<evidence type="ECO:0000256" key="2">
    <source>
        <dbReference type="ARBA" id="ARBA00022556"/>
    </source>
</evidence>
<evidence type="ECO:0000256" key="4">
    <source>
        <dbReference type="ARBA" id="ARBA00023098"/>
    </source>
</evidence>
<dbReference type="Gene3D" id="2.160.10.10">
    <property type="entry name" value="Hexapeptide repeat proteins"/>
    <property type="match status" value="1"/>
</dbReference>
<dbReference type="AlphaFoldDB" id="A0A0F9LZW3"/>
<evidence type="ECO:0000256" key="5">
    <source>
        <dbReference type="ARBA" id="ARBA00023315"/>
    </source>
</evidence>
<evidence type="ECO:0008006" key="7">
    <source>
        <dbReference type="Google" id="ProtNLM"/>
    </source>
</evidence>
<evidence type="ECO:0000256" key="1">
    <source>
        <dbReference type="ARBA" id="ARBA00022516"/>
    </source>
</evidence>
<dbReference type="PANTHER" id="PTHR43378:SF2">
    <property type="entry name" value="UDP-3-O-ACYLGLUCOSAMINE N-ACYLTRANSFERASE 1, MITOCHONDRIAL-RELATED"/>
    <property type="match status" value="1"/>
</dbReference>
<gene>
    <name evidence="6" type="ORF">LCGC14_1135620</name>
</gene>
<reference evidence="6" key="1">
    <citation type="journal article" date="2015" name="Nature">
        <title>Complex archaea that bridge the gap between prokaryotes and eukaryotes.</title>
        <authorList>
            <person name="Spang A."/>
            <person name="Saw J.H."/>
            <person name="Jorgensen S.L."/>
            <person name="Zaremba-Niedzwiedzka K."/>
            <person name="Martijn J."/>
            <person name="Lind A.E."/>
            <person name="van Eijk R."/>
            <person name="Schleper C."/>
            <person name="Guy L."/>
            <person name="Ettema T.J."/>
        </authorList>
    </citation>
    <scope>NUCLEOTIDE SEQUENCE</scope>
</reference>
<proteinExistence type="predicted"/>
<keyword evidence="2" id="KW-0441">Lipid A biosynthesis</keyword>
<evidence type="ECO:0000256" key="3">
    <source>
        <dbReference type="ARBA" id="ARBA00022679"/>
    </source>
</evidence>
<dbReference type="GO" id="GO:0009245">
    <property type="term" value="P:lipid A biosynthetic process"/>
    <property type="evidence" value="ECO:0007669"/>
    <property type="project" value="UniProtKB-KW"/>
</dbReference>
<keyword evidence="4" id="KW-0443">Lipid metabolism</keyword>
<protein>
    <recommendedName>
        <fullName evidence="7">UDP-3-O-[3-hydroxymyristoyl] glucosamine N-acyltransferase non-repeat region domain-containing protein</fullName>
    </recommendedName>
</protein>